<keyword evidence="2" id="KW-0238">DNA-binding</keyword>
<keyword evidence="6" id="KW-1185">Reference proteome</keyword>
<dbReference type="InterPro" id="IPR009057">
    <property type="entry name" value="Homeodomain-like_sf"/>
</dbReference>
<dbReference type="PROSITE" id="PS01124">
    <property type="entry name" value="HTH_ARAC_FAMILY_2"/>
    <property type="match status" value="1"/>
</dbReference>
<gene>
    <name evidence="5" type="ORF">GCM10007940_18610</name>
</gene>
<dbReference type="GO" id="GO:0043565">
    <property type="term" value="F:sequence-specific DNA binding"/>
    <property type="evidence" value="ECO:0007669"/>
    <property type="project" value="InterPro"/>
</dbReference>
<dbReference type="SMART" id="SM00342">
    <property type="entry name" value="HTH_ARAC"/>
    <property type="match status" value="1"/>
</dbReference>
<name>A0AA37WCY7_9BACT</name>
<reference evidence="5" key="2">
    <citation type="submission" date="2023-01" db="EMBL/GenBank/DDBJ databases">
        <title>Draft genome sequence of Portibacter lacus strain NBRC 108769.</title>
        <authorList>
            <person name="Sun Q."/>
            <person name="Mori K."/>
        </authorList>
    </citation>
    <scope>NUCLEOTIDE SEQUENCE</scope>
    <source>
        <strain evidence="5">NBRC 108769</strain>
    </source>
</reference>
<feature type="domain" description="HTH araC/xylS-type" evidence="4">
    <location>
        <begin position="193"/>
        <end position="291"/>
    </location>
</feature>
<dbReference type="AlphaFoldDB" id="A0AA37WCY7"/>
<evidence type="ECO:0000256" key="1">
    <source>
        <dbReference type="ARBA" id="ARBA00023015"/>
    </source>
</evidence>
<organism evidence="5 6">
    <name type="scientific">Portibacter lacus</name>
    <dbReference type="NCBI Taxonomy" id="1099794"/>
    <lineage>
        <taxon>Bacteria</taxon>
        <taxon>Pseudomonadati</taxon>
        <taxon>Bacteroidota</taxon>
        <taxon>Saprospiria</taxon>
        <taxon>Saprospirales</taxon>
        <taxon>Haliscomenobacteraceae</taxon>
        <taxon>Portibacter</taxon>
    </lineage>
</organism>
<dbReference type="SUPFAM" id="SSF51215">
    <property type="entry name" value="Regulatory protein AraC"/>
    <property type="match status" value="1"/>
</dbReference>
<dbReference type="Proteomes" id="UP001156666">
    <property type="component" value="Unassembled WGS sequence"/>
</dbReference>
<dbReference type="InterPro" id="IPR018060">
    <property type="entry name" value="HTH_AraC"/>
</dbReference>
<evidence type="ECO:0000256" key="2">
    <source>
        <dbReference type="ARBA" id="ARBA00023125"/>
    </source>
</evidence>
<evidence type="ECO:0000313" key="6">
    <source>
        <dbReference type="Proteomes" id="UP001156666"/>
    </source>
</evidence>
<accession>A0AA37WCY7</accession>
<dbReference type="Pfam" id="PF12833">
    <property type="entry name" value="HTH_18"/>
    <property type="match status" value="1"/>
</dbReference>
<dbReference type="EMBL" id="BSOH01000010">
    <property type="protein sequence ID" value="GLR17246.1"/>
    <property type="molecule type" value="Genomic_DNA"/>
</dbReference>
<protein>
    <recommendedName>
        <fullName evidence="4">HTH araC/xylS-type domain-containing protein</fullName>
    </recommendedName>
</protein>
<evidence type="ECO:0000313" key="5">
    <source>
        <dbReference type="EMBL" id="GLR17246.1"/>
    </source>
</evidence>
<dbReference type="PANTHER" id="PTHR43280:SF32">
    <property type="entry name" value="TRANSCRIPTIONAL REGULATORY PROTEIN"/>
    <property type="match status" value="1"/>
</dbReference>
<dbReference type="InterPro" id="IPR037923">
    <property type="entry name" value="HTH-like"/>
</dbReference>
<dbReference type="Gene3D" id="1.10.10.60">
    <property type="entry name" value="Homeodomain-like"/>
    <property type="match status" value="1"/>
</dbReference>
<dbReference type="SUPFAM" id="SSF46689">
    <property type="entry name" value="Homeodomain-like"/>
    <property type="match status" value="1"/>
</dbReference>
<proteinExistence type="predicted"/>
<keyword evidence="3" id="KW-0804">Transcription</keyword>
<keyword evidence="1" id="KW-0805">Transcription regulation</keyword>
<dbReference type="RefSeq" id="WP_235293878.1">
    <property type="nucleotide sequence ID" value="NZ_BSOH01000010.1"/>
</dbReference>
<dbReference type="PANTHER" id="PTHR43280">
    <property type="entry name" value="ARAC-FAMILY TRANSCRIPTIONAL REGULATOR"/>
    <property type="match status" value="1"/>
</dbReference>
<reference evidence="5" key="1">
    <citation type="journal article" date="2014" name="Int. J. Syst. Evol. Microbiol.">
        <title>Complete genome sequence of Corynebacterium casei LMG S-19264T (=DSM 44701T), isolated from a smear-ripened cheese.</title>
        <authorList>
            <consortium name="US DOE Joint Genome Institute (JGI-PGF)"/>
            <person name="Walter F."/>
            <person name="Albersmeier A."/>
            <person name="Kalinowski J."/>
            <person name="Ruckert C."/>
        </authorList>
    </citation>
    <scope>NUCLEOTIDE SEQUENCE</scope>
    <source>
        <strain evidence="5">NBRC 108769</strain>
    </source>
</reference>
<comment type="caution">
    <text evidence="5">The sequence shown here is derived from an EMBL/GenBank/DDBJ whole genome shotgun (WGS) entry which is preliminary data.</text>
</comment>
<sequence>MDKEIPKVYYNDLRKLRIEVMNFSQLFDSLNQSSNHNPFAVHKIEFYLILVVTKNTYTHFVDFKSYELTEGSALFIAKNQVHHFTRGLEEAEGYCVIFTSLFTDKYHFLSDNLKVNRLFNYHIETPLILQEEMGDDNLVDTATLLYNEYQFANAFAKPEVLSALLQVLLLKAERAKDFQSISGVKLHWLELFNNFKDMLEVEYVNTRNSKDYASKLFISYKFLNDIVKELTGKTAKAFIDDFVCIEIKRLLVSTSLSVKEISYQTGFEDSANMVKFFKKNMKTTPLKFRQQK</sequence>
<evidence type="ECO:0000256" key="3">
    <source>
        <dbReference type="ARBA" id="ARBA00023163"/>
    </source>
</evidence>
<dbReference type="GO" id="GO:0003700">
    <property type="term" value="F:DNA-binding transcription factor activity"/>
    <property type="evidence" value="ECO:0007669"/>
    <property type="project" value="InterPro"/>
</dbReference>
<evidence type="ECO:0000259" key="4">
    <source>
        <dbReference type="PROSITE" id="PS01124"/>
    </source>
</evidence>